<keyword evidence="7" id="KW-0675">Receptor</keyword>
<evidence type="ECO:0000313" key="11">
    <source>
        <dbReference type="EMBL" id="KAK0157310.1"/>
    </source>
</evidence>
<evidence type="ECO:0000256" key="6">
    <source>
        <dbReference type="ARBA" id="ARBA00023136"/>
    </source>
</evidence>
<evidence type="ECO:0000256" key="1">
    <source>
        <dbReference type="ARBA" id="ARBA00004141"/>
    </source>
</evidence>
<feature type="transmembrane region" description="Helical" evidence="9">
    <location>
        <begin position="140"/>
        <end position="164"/>
    </location>
</feature>
<comment type="caution">
    <text evidence="11">The sequence shown here is derived from an EMBL/GenBank/DDBJ whole genome shotgun (WGS) entry which is preliminary data.</text>
</comment>
<dbReference type="PANTHER" id="PTHR24243:SF233">
    <property type="entry name" value="THYROTROPIN-RELEASING HORMONE RECEPTOR"/>
    <property type="match status" value="1"/>
</dbReference>
<proteinExistence type="inferred from homology"/>
<evidence type="ECO:0000256" key="2">
    <source>
        <dbReference type="ARBA" id="ARBA00010663"/>
    </source>
</evidence>
<feature type="transmembrane region" description="Helical" evidence="9">
    <location>
        <begin position="55"/>
        <end position="78"/>
    </location>
</feature>
<dbReference type="PANTHER" id="PTHR24243">
    <property type="entry name" value="G-PROTEIN COUPLED RECEPTOR"/>
    <property type="match status" value="1"/>
</dbReference>
<dbReference type="Gene3D" id="1.20.1070.10">
    <property type="entry name" value="Rhodopsin 7-helix transmembrane proteins"/>
    <property type="match status" value="1"/>
</dbReference>
<reference evidence="11" key="1">
    <citation type="journal article" date="2023" name="bioRxiv">
        <title>Scaffold-level genome assemblies of two parasitoid biocontrol wasps reveal the parthenogenesis mechanism and an associated novel virus.</title>
        <authorList>
            <person name="Inwood S."/>
            <person name="Skelly J."/>
            <person name="Guhlin J."/>
            <person name="Harrop T."/>
            <person name="Goldson S."/>
            <person name="Dearden P."/>
        </authorList>
    </citation>
    <scope>NUCLEOTIDE SEQUENCE</scope>
    <source>
        <strain evidence="11">Irish</strain>
        <tissue evidence="11">Whole body</tissue>
    </source>
</reference>
<gene>
    <name evidence="11" type="ORF">PV328_011068</name>
</gene>
<dbReference type="InterPro" id="IPR017452">
    <property type="entry name" value="GPCR_Rhodpsn_7TM"/>
</dbReference>
<dbReference type="PRINTS" id="PR00237">
    <property type="entry name" value="GPCRRHODOPSN"/>
</dbReference>
<accession>A0AA39C4L1</accession>
<dbReference type="Pfam" id="PF00001">
    <property type="entry name" value="7tm_1"/>
    <property type="match status" value="1"/>
</dbReference>
<sequence>MMLTTLSSTALELNSSYYTTEYDSSTLDGFSVSVIDQENATSTPYMLPGYIRTTSMVVCITVMVLGIIGNLMVPLVVLRGKDMRNSTNIFLVNLSIADLCVLLICAPTVLVEVNSGPQVWPLGEHMLKRFRMHHNKDIRYVNTVIGTLYSLINLNMLMFLDLGYEFLQSSMY</sequence>
<keyword evidence="4 9" id="KW-1133">Transmembrane helix</keyword>
<evidence type="ECO:0000313" key="12">
    <source>
        <dbReference type="Proteomes" id="UP001168990"/>
    </source>
</evidence>
<feature type="domain" description="G-protein coupled receptors family 1 profile" evidence="10">
    <location>
        <begin position="69"/>
        <end position="111"/>
    </location>
</feature>
<evidence type="ECO:0000256" key="8">
    <source>
        <dbReference type="ARBA" id="ARBA00023224"/>
    </source>
</evidence>
<dbReference type="InterPro" id="IPR000276">
    <property type="entry name" value="GPCR_Rhodpsn"/>
</dbReference>
<dbReference type="GO" id="GO:0005886">
    <property type="term" value="C:plasma membrane"/>
    <property type="evidence" value="ECO:0007669"/>
    <property type="project" value="TreeGrafter"/>
</dbReference>
<dbReference type="GO" id="GO:0004930">
    <property type="term" value="F:G protein-coupled receptor activity"/>
    <property type="evidence" value="ECO:0007669"/>
    <property type="project" value="UniProtKB-KW"/>
</dbReference>
<keyword evidence="8" id="KW-0807">Transducer</keyword>
<keyword evidence="6 9" id="KW-0472">Membrane</keyword>
<evidence type="ECO:0000259" key="10">
    <source>
        <dbReference type="PROSITE" id="PS50262"/>
    </source>
</evidence>
<dbReference type="Proteomes" id="UP001168990">
    <property type="component" value="Unassembled WGS sequence"/>
</dbReference>
<dbReference type="PROSITE" id="PS50262">
    <property type="entry name" value="G_PROTEIN_RECEP_F1_2"/>
    <property type="match status" value="1"/>
</dbReference>
<reference evidence="11" key="2">
    <citation type="submission" date="2023-03" db="EMBL/GenBank/DDBJ databases">
        <authorList>
            <person name="Inwood S.N."/>
            <person name="Skelly J.G."/>
            <person name="Guhlin J."/>
            <person name="Harrop T.W.R."/>
            <person name="Goldson S.G."/>
            <person name="Dearden P.K."/>
        </authorList>
    </citation>
    <scope>NUCLEOTIDE SEQUENCE</scope>
    <source>
        <strain evidence="11">Irish</strain>
        <tissue evidence="11">Whole body</tissue>
    </source>
</reference>
<evidence type="ECO:0000256" key="3">
    <source>
        <dbReference type="ARBA" id="ARBA00022692"/>
    </source>
</evidence>
<keyword evidence="12" id="KW-1185">Reference proteome</keyword>
<comment type="similarity">
    <text evidence="2">Belongs to the G-protein coupled receptor 1 family.</text>
</comment>
<evidence type="ECO:0000256" key="5">
    <source>
        <dbReference type="ARBA" id="ARBA00023040"/>
    </source>
</evidence>
<keyword evidence="5" id="KW-0297">G-protein coupled receptor</keyword>
<dbReference type="EMBL" id="JAQQBS010001425">
    <property type="protein sequence ID" value="KAK0157310.1"/>
    <property type="molecule type" value="Genomic_DNA"/>
</dbReference>
<keyword evidence="3 9" id="KW-0812">Transmembrane</keyword>
<name>A0AA39C4L1_9HYME</name>
<evidence type="ECO:0000256" key="7">
    <source>
        <dbReference type="ARBA" id="ARBA00023170"/>
    </source>
</evidence>
<organism evidence="11 12">
    <name type="scientific">Microctonus aethiopoides</name>
    <dbReference type="NCBI Taxonomy" id="144406"/>
    <lineage>
        <taxon>Eukaryota</taxon>
        <taxon>Metazoa</taxon>
        <taxon>Ecdysozoa</taxon>
        <taxon>Arthropoda</taxon>
        <taxon>Hexapoda</taxon>
        <taxon>Insecta</taxon>
        <taxon>Pterygota</taxon>
        <taxon>Neoptera</taxon>
        <taxon>Endopterygota</taxon>
        <taxon>Hymenoptera</taxon>
        <taxon>Apocrita</taxon>
        <taxon>Ichneumonoidea</taxon>
        <taxon>Braconidae</taxon>
        <taxon>Euphorinae</taxon>
        <taxon>Microctonus</taxon>
    </lineage>
</organism>
<evidence type="ECO:0000256" key="4">
    <source>
        <dbReference type="ARBA" id="ARBA00022989"/>
    </source>
</evidence>
<dbReference type="AlphaFoldDB" id="A0AA39C4L1"/>
<protein>
    <recommendedName>
        <fullName evidence="10">G-protein coupled receptors family 1 profile domain-containing protein</fullName>
    </recommendedName>
</protein>
<dbReference type="SUPFAM" id="SSF81321">
    <property type="entry name" value="Family A G protein-coupled receptor-like"/>
    <property type="match status" value="1"/>
</dbReference>
<evidence type="ECO:0000256" key="9">
    <source>
        <dbReference type="SAM" id="Phobius"/>
    </source>
</evidence>
<comment type="subcellular location">
    <subcellularLocation>
        <location evidence="1">Membrane</location>
        <topology evidence="1">Multi-pass membrane protein</topology>
    </subcellularLocation>
</comment>